<comment type="caution">
    <text evidence="14">The sequence shown here is derived from an EMBL/GenBank/DDBJ whole genome shotgun (WGS) entry which is preliminary data.</text>
</comment>
<evidence type="ECO:0000256" key="4">
    <source>
        <dbReference type="ARBA" id="ARBA00011738"/>
    </source>
</evidence>
<sequence length="513" mass="54738">MRHRLRGGRRACRSPGAAQAAHALRRREPGRAQARADAAADRVVRIRRHVDGARHGADLLLPAAGKHHDRPGASAAGAAGVVPAAGRVARANAVASQAAHRLARDPGRRAHRRRAGAGGRRRRRVHRREPGPGRADHRGAGQHGHAAAVRRARARLAARARRLPGRRPARTQAAASLPPRRNPAVIDRRHVLLAAAALPTLSFAQGATEKFTVAGWNKPIVEVMPLLVDADKGFYRAQGLAIDYVPGAGGGDAIRNILSGQADVAFTDPGSLFAALDKGEKLRAIYDIYPQNVFNVVALKSSGIRKPADLKGKKVGVYSLSSGTRQNLLVLLHQAGLKESDVTIVPTGLLNFAPLLQGQVDATAATDTGLLVGKRRGVQDIEVIEVKDHLNVSSDLFVVREETYAKRRDALRRFLRAYRDAAAWMLAQPQEAAQLATRRAIDGSDAALNLEIVQARNAATVSDRTKREGLGALDIASLQKAADVYRQLGLVQGRIDMAAVVATDLLPGKGAGA</sequence>
<evidence type="ECO:0000256" key="9">
    <source>
        <dbReference type="ARBA" id="ARBA00023004"/>
    </source>
</evidence>
<dbReference type="GO" id="GO:0046872">
    <property type="term" value="F:metal ion binding"/>
    <property type="evidence" value="ECO:0007669"/>
    <property type="project" value="UniProtKB-KW"/>
</dbReference>
<dbReference type="Pfam" id="PF09084">
    <property type="entry name" value="NMT1"/>
    <property type="match status" value="1"/>
</dbReference>
<evidence type="ECO:0000256" key="7">
    <source>
        <dbReference type="ARBA" id="ARBA00022898"/>
    </source>
</evidence>
<organism evidence="14 15">
    <name type="scientific">Ramlibacter algicola</name>
    <dbReference type="NCBI Taxonomy" id="2795217"/>
    <lineage>
        <taxon>Bacteria</taxon>
        <taxon>Pseudomonadati</taxon>
        <taxon>Pseudomonadota</taxon>
        <taxon>Betaproteobacteria</taxon>
        <taxon>Burkholderiales</taxon>
        <taxon>Comamonadaceae</taxon>
        <taxon>Ramlibacter</taxon>
    </lineage>
</organism>
<feature type="compositionally biased region" description="Basic residues" evidence="12">
    <location>
        <begin position="109"/>
        <end position="127"/>
    </location>
</feature>
<dbReference type="SUPFAM" id="SSF53850">
    <property type="entry name" value="Periplasmic binding protein-like II"/>
    <property type="match status" value="1"/>
</dbReference>
<keyword evidence="9" id="KW-0408">Iron</keyword>
<comment type="catalytic activity">
    <reaction evidence="11">
        <text>N(6)-(pyridoxal phosphate)-L-lysyl-[4-amino-5-hydroxymethyl-2-methylpyrimidine phosphate synthase] + L-histidyl-[4-amino-5-hydroxymethyl-2-methylpyrimidine phosphate synthase] + 2 Fe(3+) + 4 H2O = L-lysyl-[4-amino-5-hydroxymethyl-2-methylpyrimidine phosphate synthase] + (2S)-2-amino-5-hydroxy-4-oxopentanoyl-[4-amino-5-hydroxymethyl-2-methylpyrimidine phosphate synthase] + 4-amino-2-methyl-5-(phosphooxymethyl)pyrimidine + 3-oxopropanoate + 2 Fe(2+) + 2 H(+)</text>
        <dbReference type="Rhea" id="RHEA:65756"/>
        <dbReference type="Rhea" id="RHEA-COMP:16892"/>
        <dbReference type="Rhea" id="RHEA-COMP:16893"/>
        <dbReference type="Rhea" id="RHEA-COMP:16894"/>
        <dbReference type="Rhea" id="RHEA-COMP:16895"/>
        <dbReference type="ChEBI" id="CHEBI:15377"/>
        <dbReference type="ChEBI" id="CHEBI:15378"/>
        <dbReference type="ChEBI" id="CHEBI:29033"/>
        <dbReference type="ChEBI" id="CHEBI:29034"/>
        <dbReference type="ChEBI" id="CHEBI:29969"/>
        <dbReference type="ChEBI" id="CHEBI:29979"/>
        <dbReference type="ChEBI" id="CHEBI:33190"/>
        <dbReference type="ChEBI" id="CHEBI:58354"/>
        <dbReference type="ChEBI" id="CHEBI:143915"/>
        <dbReference type="ChEBI" id="CHEBI:157692"/>
    </reaction>
    <physiologicalReaction direction="left-to-right" evidence="11">
        <dbReference type="Rhea" id="RHEA:65757"/>
    </physiologicalReaction>
</comment>
<evidence type="ECO:0000256" key="12">
    <source>
        <dbReference type="SAM" id="MobiDB-lite"/>
    </source>
</evidence>
<keyword evidence="8" id="KW-0784">Thiamine biosynthesis</keyword>
<dbReference type="PANTHER" id="PTHR31528:SF1">
    <property type="entry name" value="4-AMINO-5-HYDROXYMETHYL-2-METHYLPYRIMIDINE PHOSPHATE SYNTHASE THI11-RELATED"/>
    <property type="match status" value="1"/>
</dbReference>
<feature type="compositionally biased region" description="Basic and acidic residues" evidence="12">
    <location>
        <begin position="128"/>
        <end position="139"/>
    </location>
</feature>
<dbReference type="GO" id="GO:0016740">
    <property type="term" value="F:transferase activity"/>
    <property type="evidence" value="ECO:0007669"/>
    <property type="project" value="UniProtKB-KW"/>
</dbReference>
<dbReference type="EMBL" id="JAEDAO010000001">
    <property type="protein sequence ID" value="MBK0394108.1"/>
    <property type="molecule type" value="Genomic_DNA"/>
</dbReference>
<evidence type="ECO:0000256" key="5">
    <source>
        <dbReference type="ARBA" id="ARBA00022679"/>
    </source>
</evidence>
<evidence type="ECO:0000256" key="3">
    <source>
        <dbReference type="ARBA" id="ARBA00009406"/>
    </source>
</evidence>
<keyword evidence="7" id="KW-0663">Pyridoxal phosphate</keyword>
<dbReference type="InterPro" id="IPR027939">
    <property type="entry name" value="NMT1/THI5"/>
</dbReference>
<comment type="pathway">
    <text evidence="2">Cofactor biosynthesis; thiamine diphosphate biosynthesis.</text>
</comment>
<dbReference type="InterPro" id="IPR015168">
    <property type="entry name" value="SsuA/THI5"/>
</dbReference>
<comment type="function">
    <text evidence="1">Responsible for the formation of the pyrimidine heterocycle in the thiamine biosynthesis pathway. Catalyzes the formation of hydroxymethylpyrimidine phosphate (HMP-P) from histidine and pyridoxal phosphate (PLP). The protein uses PLP and the active site histidine to form HMP-P, generating an inactive enzyme. The enzyme can only undergo a single turnover, which suggests it is a suicide enzyme.</text>
</comment>
<dbReference type="GO" id="GO:0009228">
    <property type="term" value="P:thiamine biosynthetic process"/>
    <property type="evidence" value="ECO:0007669"/>
    <property type="project" value="UniProtKB-KW"/>
</dbReference>
<reference evidence="14" key="1">
    <citation type="submission" date="2020-12" db="EMBL/GenBank/DDBJ databases">
        <title>Ramlibacter sp. nov., isolated from a freshwater alga, Cryptomonas.</title>
        <authorList>
            <person name="Kim H.M."/>
            <person name="Jeon C.O."/>
        </authorList>
    </citation>
    <scope>NUCLEOTIDE SEQUENCE</scope>
    <source>
        <strain evidence="14">CrO1</strain>
    </source>
</reference>
<evidence type="ECO:0000313" key="14">
    <source>
        <dbReference type="EMBL" id="MBK0394108.1"/>
    </source>
</evidence>
<accession>A0A934Q2U2</accession>
<protein>
    <recommendedName>
        <fullName evidence="10">Thiamine pyrimidine synthase</fullName>
    </recommendedName>
</protein>
<keyword evidence="15" id="KW-1185">Reference proteome</keyword>
<feature type="region of interest" description="Disordered" evidence="12">
    <location>
        <begin position="1"/>
        <end position="36"/>
    </location>
</feature>
<comment type="subunit">
    <text evidence="4">Homodimer.</text>
</comment>
<feature type="compositionally biased region" description="Basic residues" evidence="12">
    <location>
        <begin position="1"/>
        <end position="12"/>
    </location>
</feature>
<dbReference type="CDD" id="cd01008">
    <property type="entry name" value="PBP2_NrtA_SsuA_CpmA_like"/>
    <property type="match status" value="1"/>
</dbReference>
<evidence type="ECO:0000313" key="15">
    <source>
        <dbReference type="Proteomes" id="UP000617041"/>
    </source>
</evidence>
<evidence type="ECO:0000256" key="8">
    <source>
        <dbReference type="ARBA" id="ARBA00022977"/>
    </source>
</evidence>
<keyword evidence="6" id="KW-0479">Metal-binding</keyword>
<comment type="similarity">
    <text evidence="3">Belongs to the NMT1/THI5 family.</text>
</comment>
<dbReference type="Proteomes" id="UP000617041">
    <property type="component" value="Unassembled WGS sequence"/>
</dbReference>
<evidence type="ECO:0000256" key="11">
    <source>
        <dbReference type="ARBA" id="ARBA00048179"/>
    </source>
</evidence>
<dbReference type="AlphaFoldDB" id="A0A934Q2U2"/>
<evidence type="ECO:0000256" key="1">
    <source>
        <dbReference type="ARBA" id="ARBA00003469"/>
    </source>
</evidence>
<dbReference type="Gene3D" id="3.40.190.10">
    <property type="entry name" value="Periplasmic binding protein-like II"/>
    <property type="match status" value="2"/>
</dbReference>
<feature type="domain" description="SsuA/THI5-like" evidence="13">
    <location>
        <begin position="222"/>
        <end position="432"/>
    </location>
</feature>
<evidence type="ECO:0000256" key="10">
    <source>
        <dbReference type="ARBA" id="ARBA00033171"/>
    </source>
</evidence>
<dbReference type="PANTHER" id="PTHR31528">
    <property type="entry name" value="4-AMINO-5-HYDROXYMETHYL-2-METHYLPYRIMIDINE PHOSPHATE SYNTHASE THI11-RELATED"/>
    <property type="match status" value="1"/>
</dbReference>
<evidence type="ECO:0000259" key="13">
    <source>
        <dbReference type="Pfam" id="PF09084"/>
    </source>
</evidence>
<gene>
    <name evidence="14" type="ORF">I8E28_16015</name>
</gene>
<name>A0A934Q2U2_9BURK</name>
<proteinExistence type="inferred from homology"/>
<keyword evidence="5" id="KW-0808">Transferase</keyword>
<evidence type="ECO:0000256" key="6">
    <source>
        <dbReference type="ARBA" id="ARBA00022723"/>
    </source>
</evidence>
<feature type="region of interest" description="Disordered" evidence="12">
    <location>
        <begin position="96"/>
        <end position="149"/>
    </location>
</feature>
<evidence type="ECO:0000256" key="2">
    <source>
        <dbReference type="ARBA" id="ARBA00004948"/>
    </source>
</evidence>